<dbReference type="EMBL" id="CP049865">
    <property type="protein sequence ID" value="QIK71874.1"/>
    <property type="molecule type" value="Genomic_DNA"/>
</dbReference>
<evidence type="ECO:0000313" key="1">
    <source>
        <dbReference type="EMBL" id="QIK71874.1"/>
    </source>
</evidence>
<accession>A0A6G7Y4Q8</accession>
<dbReference type="RefSeq" id="WP_166232694.1">
    <property type="nucleotide sequence ID" value="NZ_CP049865.1"/>
</dbReference>
<gene>
    <name evidence="1" type="ORF">G7070_05785</name>
</gene>
<keyword evidence="2" id="KW-1185">Reference proteome</keyword>
<evidence type="ECO:0000313" key="2">
    <source>
        <dbReference type="Proteomes" id="UP000501058"/>
    </source>
</evidence>
<reference evidence="1 2" key="1">
    <citation type="submission" date="2020-03" db="EMBL/GenBank/DDBJ databases">
        <title>Propioniciclava sp. nov., isolated from Hydrophilus acuminatus.</title>
        <authorList>
            <person name="Hyun D.-W."/>
            <person name="Bae J.-W."/>
        </authorList>
    </citation>
    <scope>NUCLEOTIDE SEQUENCE [LARGE SCALE GENOMIC DNA]</scope>
    <source>
        <strain evidence="1 2">HDW11</strain>
    </source>
</reference>
<sequence length="95" mass="10209">MAAPFGVLDGLAVRLNGTRLDPEVYAAGDLQATVDALAAAVGETGRLWSYWTGPLETALYFYGPDADALRVRLEDAAAGLPLLERCRYVPLTPRD</sequence>
<proteinExistence type="predicted"/>
<name>A0A6G7Y4Q8_9ACTN</name>
<organism evidence="1 2">
    <name type="scientific">Propioniciclava coleopterorum</name>
    <dbReference type="NCBI Taxonomy" id="2714937"/>
    <lineage>
        <taxon>Bacteria</taxon>
        <taxon>Bacillati</taxon>
        <taxon>Actinomycetota</taxon>
        <taxon>Actinomycetes</taxon>
        <taxon>Propionibacteriales</taxon>
        <taxon>Propionibacteriaceae</taxon>
        <taxon>Propioniciclava</taxon>
    </lineage>
</organism>
<dbReference type="AlphaFoldDB" id="A0A6G7Y4Q8"/>
<dbReference type="Proteomes" id="UP000501058">
    <property type="component" value="Chromosome"/>
</dbReference>
<protein>
    <submittedName>
        <fullName evidence="1">Uncharacterized protein</fullName>
    </submittedName>
</protein>
<dbReference type="KEGG" id="prv:G7070_05785"/>